<accession>A0A5A9XR67</accession>
<feature type="compositionally biased region" description="Pro residues" evidence="1">
    <location>
        <begin position="75"/>
        <end position="100"/>
    </location>
</feature>
<dbReference type="EMBL" id="SRSD01000002">
    <property type="protein sequence ID" value="KAA0894121.1"/>
    <property type="molecule type" value="Genomic_DNA"/>
</dbReference>
<dbReference type="RefSeq" id="WP_149306278.1">
    <property type="nucleotide sequence ID" value="NZ_SRSD01000002.1"/>
</dbReference>
<proteinExistence type="predicted"/>
<dbReference type="Proteomes" id="UP000324298">
    <property type="component" value="Unassembled WGS sequence"/>
</dbReference>
<name>A0A5A9XR67_9BACT</name>
<gene>
    <name evidence="3" type="ORF">ET418_03950</name>
</gene>
<evidence type="ECO:0000313" key="3">
    <source>
        <dbReference type="EMBL" id="KAA0894121.1"/>
    </source>
</evidence>
<feature type="signal peptide" evidence="2">
    <location>
        <begin position="1"/>
        <end position="22"/>
    </location>
</feature>
<reference evidence="3 4" key="1">
    <citation type="submission" date="2019-04" db="EMBL/GenBank/DDBJ databases">
        <title>Geobacter ruber sp. nov., ferric-reducing bacteria isolated from paddy soil.</title>
        <authorList>
            <person name="Xu Z."/>
            <person name="Masuda Y."/>
            <person name="Itoh H."/>
            <person name="Senoo K."/>
        </authorList>
    </citation>
    <scope>NUCLEOTIDE SEQUENCE [LARGE SCALE GENOMIC DNA]</scope>
    <source>
        <strain evidence="3 4">Red88</strain>
    </source>
</reference>
<sequence>MRILFTTMLFLILCPLAGAALADDRSDCLNACASDKRSNDMYCPPAGGYSDEDHRQCVEKNATAYGDCVKACSPAPEPPPAAVPEPPPAPADPSPAPPEGPAAGDK</sequence>
<feature type="region of interest" description="Disordered" evidence="1">
    <location>
        <begin position="75"/>
        <end position="106"/>
    </location>
</feature>
<keyword evidence="4" id="KW-1185">Reference proteome</keyword>
<evidence type="ECO:0000256" key="2">
    <source>
        <dbReference type="SAM" id="SignalP"/>
    </source>
</evidence>
<comment type="caution">
    <text evidence="3">The sequence shown here is derived from an EMBL/GenBank/DDBJ whole genome shotgun (WGS) entry which is preliminary data.</text>
</comment>
<dbReference type="OrthoDB" id="9865875at2"/>
<evidence type="ECO:0000313" key="4">
    <source>
        <dbReference type="Proteomes" id="UP000324298"/>
    </source>
</evidence>
<protein>
    <submittedName>
        <fullName evidence="3">Uncharacterized protein</fullName>
    </submittedName>
</protein>
<organism evidence="3 4">
    <name type="scientific">Oryzomonas rubra</name>
    <dbReference type="NCBI Taxonomy" id="2509454"/>
    <lineage>
        <taxon>Bacteria</taxon>
        <taxon>Pseudomonadati</taxon>
        <taxon>Thermodesulfobacteriota</taxon>
        <taxon>Desulfuromonadia</taxon>
        <taxon>Geobacterales</taxon>
        <taxon>Geobacteraceae</taxon>
        <taxon>Oryzomonas</taxon>
    </lineage>
</organism>
<dbReference type="AlphaFoldDB" id="A0A5A9XR67"/>
<evidence type="ECO:0000256" key="1">
    <source>
        <dbReference type="SAM" id="MobiDB-lite"/>
    </source>
</evidence>
<keyword evidence="2" id="KW-0732">Signal</keyword>
<feature type="chain" id="PRO_5022958272" evidence="2">
    <location>
        <begin position="23"/>
        <end position="106"/>
    </location>
</feature>